<dbReference type="Proteomes" id="UP001199319">
    <property type="component" value="Unassembled WGS sequence"/>
</dbReference>
<gene>
    <name evidence="1" type="ORF">LKD37_02780</name>
</gene>
<dbReference type="AlphaFoldDB" id="A0AAE3AAD6"/>
<comment type="caution">
    <text evidence="1">The sequence shown here is derived from an EMBL/GenBank/DDBJ whole genome shotgun (WGS) entry which is preliminary data.</text>
</comment>
<evidence type="ECO:0000313" key="2">
    <source>
        <dbReference type="Proteomes" id="UP001199319"/>
    </source>
</evidence>
<evidence type="ECO:0000313" key="1">
    <source>
        <dbReference type="EMBL" id="MCC2128454.1"/>
    </source>
</evidence>
<sequence>MKKTVLLHRGRKNEENFQIVSVNGRSWKIMKGVEVQVPDYVAEVLENAQMMADTARRYVDRMAN</sequence>
<accession>A0AAE3AAD6</accession>
<name>A0AAE3AAD6_9FIRM</name>
<reference evidence="1" key="1">
    <citation type="submission" date="2021-10" db="EMBL/GenBank/DDBJ databases">
        <title>Anaerobic single-cell dispensing facilitates the cultivation of human gut bacteria.</title>
        <authorList>
            <person name="Afrizal A."/>
        </authorList>
    </citation>
    <scope>NUCLEOTIDE SEQUENCE</scope>
    <source>
        <strain evidence="1">CLA-AA-H272</strain>
    </source>
</reference>
<dbReference type="RefSeq" id="WP_302927824.1">
    <property type="nucleotide sequence ID" value="NZ_JAJEPW010000004.1"/>
</dbReference>
<organism evidence="1 2">
    <name type="scientific">Brotocaccenecus cirricatena</name>
    <dbReference type="NCBI Taxonomy" id="3064195"/>
    <lineage>
        <taxon>Bacteria</taxon>
        <taxon>Bacillati</taxon>
        <taxon>Bacillota</taxon>
        <taxon>Clostridia</taxon>
        <taxon>Eubacteriales</taxon>
        <taxon>Oscillospiraceae</taxon>
        <taxon>Brotocaccenecus</taxon>
    </lineage>
</organism>
<keyword evidence="2" id="KW-1185">Reference proteome</keyword>
<dbReference type="EMBL" id="JAJEPW010000004">
    <property type="protein sequence ID" value="MCC2128454.1"/>
    <property type="molecule type" value="Genomic_DNA"/>
</dbReference>
<proteinExistence type="predicted"/>
<protein>
    <submittedName>
        <fullName evidence="1">Uncharacterized protein</fullName>
    </submittedName>
</protein>